<evidence type="ECO:0000256" key="2">
    <source>
        <dbReference type="ARBA" id="ARBA00023043"/>
    </source>
</evidence>
<dbReference type="AlphaFoldDB" id="A0A510JCA1"/>
<feature type="transmembrane region" description="Helical" evidence="4">
    <location>
        <begin position="7"/>
        <end position="24"/>
    </location>
</feature>
<gene>
    <name evidence="5" type="ORF">JCM16774_1013</name>
</gene>
<dbReference type="SUPFAM" id="SSF48403">
    <property type="entry name" value="Ankyrin repeat"/>
    <property type="match status" value="1"/>
</dbReference>
<dbReference type="Pfam" id="PF12796">
    <property type="entry name" value="Ank_2"/>
    <property type="match status" value="1"/>
</dbReference>
<dbReference type="OrthoDB" id="79797at2"/>
<reference evidence="5 6" key="1">
    <citation type="submission" date="2019-07" db="EMBL/GenBank/DDBJ databases">
        <title>Complete Genome Sequence of Leptotrichia goodfellowii Strain JCM 16774.</title>
        <authorList>
            <person name="Watanabe S."/>
            <person name="Cui L."/>
        </authorList>
    </citation>
    <scope>NUCLEOTIDE SEQUENCE [LARGE SCALE GENOMIC DNA]</scope>
    <source>
        <strain evidence="5 6">JCM16774</strain>
    </source>
</reference>
<organism evidence="5 6">
    <name type="scientific">Pseudoleptotrichia goodfellowii</name>
    <dbReference type="NCBI Taxonomy" id="157692"/>
    <lineage>
        <taxon>Bacteria</taxon>
        <taxon>Fusobacteriati</taxon>
        <taxon>Fusobacteriota</taxon>
        <taxon>Fusobacteriia</taxon>
        <taxon>Fusobacteriales</taxon>
        <taxon>Leptotrichiaceae</taxon>
        <taxon>Pseudoleptotrichia</taxon>
    </lineage>
</organism>
<evidence type="ECO:0000313" key="5">
    <source>
        <dbReference type="EMBL" id="BBM36081.1"/>
    </source>
</evidence>
<evidence type="ECO:0000256" key="3">
    <source>
        <dbReference type="PROSITE-ProRule" id="PRU00023"/>
    </source>
</evidence>
<dbReference type="STRING" id="714315.GCA_000516535_01004"/>
<dbReference type="SMART" id="SM00248">
    <property type="entry name" value="ANK"/>
    <property type="match status" value="4"/>
</dbReference>
<feature type="repeat" description="ANK" evidence="3">
    <location>
        <begin position="191"/>
        <end position="223"/>
    </location>
</feature>
<proteinExistence type="predicted"/>
<dbReference type="PANTHER" id="PTHR24126">
    <property type="entry name" value="ANKYRIN REPEAT, PH AND SEC7 DOMAIN CONTAINING PROTEIN SECG-RELATED"/>
    <property type="match status" value="1"/>
</dbReference>
<dbReference type="KEGG" id="lgo:JCM16774_1013"/>
<dbReference type="InterPro" id="IPR036770">
    <property type="entry name" value="Ankyrin_rpt-contain_sf"/>
</dbReference>
<dbReference type="PRINTS" id="PR01415">
    <property type="entry name" value="ANKYRIN"/>
</dbReference>
<dbReference type="PROSITE" id="PS50088">
    <property type="entry name" value="ANK_REPEAT"/>
    <property type="match status" value="2"/>
</dbReference>
<keyword evidence="4" id="KW-1133">Transmembrane helix</keyword>
<evidence type="ECO:0000313" key="6">
    <source>
        <dbReference type="Proteomes" id="UP000321606"/>
    </source>
</evidence>
<keyword evidence="4" id="KW-0812">Transmembrane</keyword>
<dbReference type="Proteomes" id="UP000321606">
    <property type="component" value="Chromosome"/>
</dbReference>
<dbReference type="InterPro" id="IPR002110">
    <property type="entry name" value="Ankyrin_rpt"/>
</dbReference>
<evidence type="ECO:0000256" key="4">
    <source>
        <dbReference type="SAM" id="Phobius"/>
    </source>
</evidence>
<feature type="repeat" description="ANK" evidence="3">
    <location>
        <begin position="122"/>
        <end position="154"/>
    </location>
</feature>
<dbReference type="Gene3D" id="1.25.40.20">
    <property type="entry name" value="Ankyrin repeat-containing domain"/>
    <property type="match status" value="1"/>
</dbReference>
<sequence>MKKNIRVYSIFFMFLFVTVNIFSAKENTNNGKTIDFVEKFRLEQIIDEKLKFFFSAIRNHNNKYVKMLLNTEENRQAIKKRELKLTDEKNNKRVYGVDLELEVFPLYDEKEVLIDVNSRDRYGYTPIIVAIESGNNEILKLLIENGADLREKHPVFGRLTLHTACYFQNEEAAEILLKADPSLVNTKSGTDGWTPLQDATLRSNTRLVKLLLSYGANPMIKDDNGGTAIDMATQFGKGEIVKLLRDKVKEIRKENY</sequence>
<keyword evidence="2 3" id="KW-0040">ANK repeat</keyword>
<accession>A0A510JCA1</accession>
<evidence type="ECO:0000256" key="1">
    <source>
        <dbReference type="ARBA" id="ARBA00022737"/>
    </source>
</evidence>
<dbReference type="PROSITE" id="PS50297">
    <property type="entry name" value="ANK_REP_REGION"/>
    <property type="match status" value="2"/>
</dbReference>
<keyword evidence="4" id="KW-0472">Membrane</keyword>
<dbReference type="EMBL" id="AP019822">
    <property type="protein sequence ID" value="BBM36081.1"/>
    <property type="molecule type" value="Genomic_DNA"/>
</dbReference>
<name>A0A510JCA1_9FUSO</name>
<protein>
    <submittedName>
        <fullName evidence="5">Ankyrin repeat protein</fullName>
    </submittedName>
</protein>
<keyword evidence="1" id="KW-0677">Repeat</keyword>
<dbReference type="Pfam" id="PF13857">
    <property type="entry name" value="Ank_5"/>
    <property type="match status" value="1"/>
</dbReference>